<evidence type="ECO:0000313" key="2">
    <source>
        <dbReference type="Proteomes" id="UP001199750"/>
    </source>
</evidence>
<sequence>MDASLNLLKVSDDEYTVFYQEKGRIYKRQIFFTYEDALDYLYERIKSAVDVGKKYGFKAI</sequence>
<dbReference type="Proteomes" id="UP001199750">
    <property type="component" value="Unassembled WGS sequence"/>
</dbReference>
<dbReference type="RefSeq" id="WP_217774356.1">
    <property type="nucleotide sequence ID" value="NZ_JAHONW010000070.1"/>
</dbReference>
<gene>
    <name evidence="1" type="ORF">L0P03_21155</name>
</gene>
<name>A0AAW5CIA0_9BACT</name>
<protein>
    <recommendedName>
        <fullName evidence="3">WGR domain-containing protein</fullName>
    </recommendedName>
</protein>
<accession>A0AAW5CIA0</accession>
<evidence type="ECO:0000313" key="1">
    <source>
        <dbReference type="EMBL" id="MCG4962328.1"/>
    </source>
</evidence>
<evidence type="ECO:0008006" key="3">
    <source>
        <dbReference type="Google" id="ProtNLM"/>
    </source>
</evidence>
<reference evidence="1" key="1">
    <citation type="submission" date="2022-01" db="EMBL/GenBank/DDBJ databases">
        <title>Collection of gut derived symbiotic bacterial strains cultured from healthy donors.</title>
        <authorList>
            <person name="Lin H."/>
            <person name="Kohout C."/>
            <person name="Waligurski E."/>
            <person name="Pamer E.G."/>
        </authorList>
    </citation>
    <scope>NUCLEOTIDE SEQUENCE</scope>
    <source>
        <strain evidence="1">DFI.1.149</strain>
    </source>
</reference>
<organism evidence="1 2">
    <name type="scientific">Odoribacter splanchnicus</name>
    <dbReference type="NCBI Taxonomy" id="28118"/>
    <lineage>
        <taxon>Bacteria</taxon>
        <taxon>Pseudomonadati</taxon>
        <taxon>Bacteroidota</taxon>
        <taxon>Bacteroidia</taxon>
        <taxon>Bacteroidales</taxon>
        <taxon>Odoribacteraceae</taxon>
        <taxon>Odoribacter</taxon>
    </lineage>
</organism>
<comment type="caution">
    <text evidence="1">The sequence shown here is derived from an EMBL/GenBank/DDBJ whole genome shotgun (WGS) entry which is preliminary data.</text>
</comment>
<dbReference type="AlphaFoldDB" id="A0AAW5CIA0"/>
<dbReference type="EMBL" id="JAKNDN010000077">
    <property type="protein sequence ID" value="MCG4962328.1"/>
    <property type="molecule type" value="Genomic_DNA"/>
</dbReference>
<proteinExistence type="predicted"/>